<dbReference type="InterPro" id="IPR023465">
    <property type="entry name" value="Riboflavin_kinase_dom_sf"/>
</dbReference>
<organism evidence="17 18">
    <name type="scientific">Flavisolibacter ginsenosidimutans</name>
    <dbReference type="NCBI Taxonomy" id="661481"/>
    <lineage>
        <taxon>Bacteria</taxon>
        <taxon>Pseudomonadati</taxon>
        <taxon>Bacteroidota</taxon>
        <taxon>Chitinophagia</taxon>
        <taxon>Chitinophagales</taxon>
        <taxon>Chitinophagaceae</taxon>
        <taxon>Flavisolibacter</taxon>
    </lineage>
</organism>
<gene>
    <name evidence="17" type="ORF">FSB75_06735</name>
</gene>
<dbReference type="Pfam" id="PF01687">
    <property type="entry name" value="Flavokinase"/>
    <property type="match status" value="1"/>
</dbReference>
<dbReference type="NCBIfam" id="TIGR00083">
    <property type="entry name" value="ribF"/>
    <property type="match status" value="1"/>
</dbReference>
<evidence type="ECO:0000256" key="7">
    <source>
        <dbReference type="ARBA" id="ARBA00022695"/>
    </source>
</evidence>
<dbReference type="SUPFAM" id="SSF52374">
    <property type="entry name" value="Nucleotidylyl transferase"/>
    <property type="match status" value="1"/>
</dbReference>
<dbReference type="NCBIfam" id="TIGR00125">
    <property type="entry name" value="cyt_tran_rel"/>
    <property type="match status" value="1"/>
</dbReference>
<evidence type="ECO:0000259" key="16">
    <source>
        <dbReference type="SMART" id="SM00904"/>
    </source>
</evidence>
<dbReference type="InterPro" id="IPR002606">
    <property type="entry name" value="Riboflavin_kinase_bac"/>
</dbReference>
<reference evidence="17 18" key="1">
    <citation type="journal article" date="2015" name="Int. J. Syst. Evol. Microbiol.">
        <title>Flavisolibacter ginsenosidimutans sp. nov., with ginsenoside-converting activity isolated from soil used for cultivating ginseng.</title>
        <authorList>
            <person name="Zhao Y."/>
            <person name="Liu Q."/>
            <person name="Kang M.S."/>
            <person name="Jin F."/>
            <person name="Yu H."/>
            <person name="Im W.T."/>
        </authorList>
    </citation>
    <scope>NUCLEOTIDE SEQUENCE [LARGE SCALE GENOMIC DNA]</scope>
    <source>
        <strain evidence="17 18">Gsoil 636</strain>
    </source>
</reference>
<dbReference type="PIRSF" id="PIRSF004491">
    <property type="entry name" value="FAD_Synth"/>
    <property type="match status" value="1"/>
</dbReference>
<dbReference type="InterPro" id="IPR015865">
    <property type="entry name" value="Riboflavin_kinase_bac/euk"/>
</dbReference>
<dbReference type="GO" id="GO:0005524">
    <property type="term" value="F:ATP binding"/>
    <property type="evidence" value="ECO:0007669"/>
    <property type="project" value="UniProtKB-UniRule"/>
</dbReference>
<dbReference type="FunFam" id="3.40.50.620:FF:000021">
    <property type="entry name" value="Riboflavin biosynthesis protein"/>
    <property type="match status" value="1"/>
</dbReference>
<dbReference type="OrthoDB" id="9803667at2"/>
<dbReference type="Pfam" id="PF06574">
    <property type="entry name" value="FAD_syn"/>
    <property type="match status" value="1"/>
</dbReference>
<dbReference type="Proteomes" id="UP000321204">
    <property type="component" value="Chromosome"/>
</dbReference>
<sequence length="306" mass="34701">MQVHRSIENLPLFKNAVITIGSFDGVHLGHQKIIAALCDEAKKVNGETVIITFHPHPRKIVQPDKPLQLLNTLDEKIWLLENAGIGHLIVVPFTQEFSEQSADDYIEHFLIRNFGPACIIIGYDHRFGKGRTGNYKLLEKRAAEFNYRLVEIPQHLLNEIEVSSTKIRTAILESDVATANRLLGYSFFFEGEVVQGDKLGRTLGYPTANLLYTDADKIHLGHGVYAVYADVIGERKKGMMSIGTRPTLNKSEEKVEVNLFDFDQIIYGETMRVTVEHFLRGQEKYPSLDVMVEQLHKDKGKSLRLL</sequence>
<dbReference type="SMART" id="SM00904">
    <property type="entry name" value="Flavokinase"/>
    <property type="match status" value="1"/>
</dbReference>
<dbReference type="GO" id="GO:0008531">
    <property type="term" value="F:riboflavin kinase activity"/>
    <property type="evidence" value="ECO:0007669"/>
    <property type="project" value="UniProtKB-UniRule"/>
</dbReference>
<feature type="domain" description="Riboflavin kinase" evidence="16">
    <location>
        <begin position="182"/>
        <end position="306"/>
    </location>
</feature>
<dbReference type="Gene3D" id="3.40.50.620">
    <property type="entry name" value="HUPs"/>
    <property type="match status" value="1"/>
</dbReference>
<dbReference type="CDD" id="cd02064">
    <property type="entry name" value="FAD_synthetase_N"/>
    <property type="match status" value="1"/>
</dbReference>
<evidence type="ECO:0000256" key="5">
    <source>
        <dbReference type="ARBA" id="ARBA00022643"/>
    </source>
</evidence>
<dbReference type="InterPro" id="IPR014729">
    <property type="entry name" value="Rossmann-like_a/b/a_fold"/>
</dbReference>
<dbReference type="EC" id="2.7.7.2" evidence="15"/>
<keyword evidence="18" id="KW-1185">Reference proteome</keyword>
<dbReference type="SUPFAM" id="SSF82114">
    <property type="entry name" value="Riboflavin kinase-like"/>
    <property type="match status" value="1"/>
</dbReference>
<keyword evidence="7 15" id="KW-0548">Nucleotidyltransferase</keyword>
<dbReference type="EC" id="2.7.1.26" evidence="15"/>
<dbReference type="UniPathway" id="UPA00277">
    <property type="reaction ID" value="UER00407"/>
</dbReference>
<dbReference type="NCBIfam" id="NF004160">
    <property type="entry name" value="PRK05627.1-3"/>
    <property type="match status" value="1"/>
</dbReference>
<keyword evidence="8 15" id="KW-0547">Nucleotide-binding</keyword>
<dbReference type="InterPro" id="IPR015864">
    <property type="entry name" value="FAD_synthase"/>
</dbReference>
<evidence type="ECO:0000256" key="6">
    <source>
        <dbReference type="ARBA" id="ARBA00022679"/>
    </source>
</evidence>
<dbReference type="GO" id="GO:0009231">
    <property type="term" value="P:riboflavin biosynthetic process"/>
    <property type="evidence" value="ECO:0007669"/>
    <property type="project" value="InterPro"/>
</dbReference>
<evidence type="ECO:0000256" key="1">
    <source>
        <dbReference type="ARBA" id="ARBA00002121"/>
    </source>
</evidence>
<evidence type="ECO:0000256" key="10">
    <source>
        <dbReference type="ARBA" id="ARBA00022827"/>
    </source>
</evidence>
<evidence type="ECO:0000256" key="15">
    <source>
        <dbReference type="PIRNR" id="PIRNR004491"/>
    </source>
</evidence>
<dbReference type="Gene3D" id="2.40.30.30">
    <property type="entry name" value="Riboflavin kinase-like"/>
    <property type="match status" value="1"/>
</dbReference>
<evidence type="ECO:0000256" key="9">
    <source>
        <dbReference type="ARBA" id="ARBA00022777"/>
    </source>
</evidence>
<comment type="pathway">
    <text evidence="2 15">Cofactor biosynthesis; FAD biosynthesis; FAD from FMN: step 1/1.</text>
</comment>
<comment type="pathway">
    <text evidence="3 15">Cofactor biosynthesis; FMN biosynthesis; FMN from riboflavin (ATP route): step 1/1.</text>
</comment>
<evidence type="ECO:0000256" key="13">
    <source>
        <dbReference type="ARBA" id="ARBA00047880"/>
    </source>
</evidence>
<protein>
    <recommendedName>
        <fullName evidence="15">Riboflavin biosynthesis protein</fullName>
    </recommendedName>
    <domain>
        <recommendedName>
            <fullName evidence="15">Riboflavin kinase</fullName>
            <ecNumber evidence="15">2.7.1.26</ecNumber>
        </recommendedName>
        <alternativeName>
            <fullName evidence="15">Flavokinase</fullName>
        </alternativeName>
    </domain>
    <domain>
        <recommendedName>
            <fullName evidence="15">FMN adenylyltransferase</fullName>
            <ecNumber evidence="15">2.7.7.2</ecNumber>
        </recommendedName>
        <alternativeName>
            <fullName evidence="15">FAD pyrophosphorylase</fullName>
        </alternativeName>
        <alternativeName>
            <fullName evidence="15">FAD synthase</fullName>
        </alternativeName>
    </domain>
</protein>
<dbReference type="KEGG" id="fgg:FSB75_06735"/>
<keyword evidence="6 15" id="KW-0808">Transferase</keyword>
<evidence type="ECO:0000256" key="8">
    <source>
        <dbReference type="ARBA" id="ARBA00022741"/>
    </source>
</evidence>
<dbReference type="NCBIfam" id="NF004162">
    <property type="entry name" value="PRK05627.1-5"/>
    <property type="match status" value="1"/>
</dbReference>
<keyword evidence="10 15" id="KW-0274">FAD</keyword>
<evidence type="ECO:0000256" key="14">
    <source>
        <dbReference type="ARBA" id="ARBA00049494"/>
    </source>
</evidence>
<keyword evidence="5 15" id="KW-0288">FMN</keyword>
<comment type="similarity">
    <text evidence="15">Belongs to the ribF family.</text>
</comment>
<keyword evidence="11 15" id="KW-0067">ATP-binding</keyword>
<accession>A0A5B8UGX2</accession>
<evidence type="ECO:0000256" key="4">
    <source>
        <dbReference type="ARBA" id="ARBA00022630"/>
    </source>
</evidence>
<proteinExistence type="inferred from homology"/>
<name>A0A5B8UGX2_9BACT</name>
<dbReference type="InterPro" id="IPR023468">
    <property type="entry name" value="Riboflavin_kinase"/>
</dbReference>
<evidence type="ECO:0000313" key="18">
    <source>
        <dbReference type="Proteomes" id="UP000321204"/>
    </source>
</evidence>
<dbReference type="EMBL" id="CP042433">
    <property type="protein sequence ID" value="QEC55605.1"/>
    <property type="molecule type" value="Genomic_DNA"/>
</dbReference>
<dbReference type="GO" id="GO:0009398">
    <property type="term" value="P:FMN biosynthetic process"/>
    <property type="evidence" value="ECO:0007669"/>
    <property type="project" value="UniProtKB-UniRule"/>
</dbReference>
<evidence type="ECO:0000256" key="2">
    <source>
        <dbReference type="ARBA" id="ARBA00004726"/>
    </source>
</evidence>
<keyword evidence="12" id="KW-0511">Multifunctional enzyme</keyword>
<dbReference type="PANTHER" id="PTHR22749:SF6">
    <property type="entry name" value="RIBOFLAVIN KINASE"/>
    <property type="match status" value="1"/>
</dbReference>
<dbReference type="RefSeq" id="WP_146784626.1">
    <property type="nucleotide sequence ID" value="NZ_BAABIO010000002.1"/>
</dbReference>
<evidence type="ECO:0000256" key="3">
    <source>
        <dbReference type="ARBA" id="ARBA00005201"/>
    </source>
</evidence>
<keyword evidence="9 15" id="KW-0418">Kinase</keyword>
<comment type="function">
    <text evidence="1">Catalyzes the phosphorylation of riboflavin to FMN followed by the adenylation of FMN to FAD.</text>
</comment>
<dbReference type="UniPathway" id="UPA00276">
    <property type="reaction ID" value="UER00406"/>
</dbReference>
<evidence type="ECO:0000313" key="17">
    <source>
        <dbReference type="EMBL" id="QEC55605.1"/>
    </source>
</evidence>
<dbReference type="PANTHER" id="PTHR22749">
    <property type="entry name" value="RIBOFLAVIN KINASE/FMN ADENYLYLTRANSFERASE"/>
    <property type="match status" value="1"/>
</dbReference>
<evidence type="ECO:0000256" key="12">
    <source>
        <dbReference type="ARBA" id="ARBA00023268"/>
    </source>
</evidence>
<dbReference type="GO" id="GO:0003919">
    <property type="term" value="F:FMN adenylyltransferase activity"/>
    <property type="evidence" value="ECO:0007669"/>
    <property type="project" value="UniProtKB-UniRule"/>
</dbReference>
<keyword evidence="4 15" id="KW-0285">Flavoprotein</keyword>
<comment type="catalytic activity">
    <reaction evidence="14 15">
        <text>FMN + ATP + H(+) = FAD + diphosphate</text>
        <dbReference type="Rhea" id="RHEA:17237"/>
        <dbReference type="ChEBI" id="CHEBI:15378"/>
        <dbReference type="ChEBI" id="CHEBI:30616"/>
        <dbReference type="ChEBI" id="CHEBI:33019"/>
        <dbReference type="ChEBI" id="CHEBI:57692"/>
        <dbReference type="ChEBI" id="CHEBI:58210"/>
        <dbReference type="EC" id="2.7.7.2"/>
    </reaction>
</comment>
<dbReference type="GO" id="GO:0006747">
    <property type="term" value="P:FAD biosynthetic process"/>
    <property type="evidence" value="ECO:0007669"/>
    <property type="project" value="UniProtKB-UniRule"/>
</dbReference>
<evidence type="ECO:0000256" key="11">
    <source>
        <dbReference type="ARBA" id="ARBA00022840"/>
    </source>
</evidence>
<dbReference type="InterPro" id="IPR004821">
    <property type="entry name" value="Cyt_trans-like"/>
</dbReference>
<comment type="catalytic activity">
    <reaction evidence="13 15">
        <text>riboflavin + ATP = FMN + ADP + H(+)</text>
        <dbReference type="Rhea" id="RHEA:14357"/>
        <dbReference type="ChEBI" id="CHEBI:15378"/>
        <dbReference type="ChEBI" id="CHEBI:30616"/>
        <dbReference type="ChEBI" id="CHEBI:57986"/>
        <dbReference type="ChEBI" id="CHEBI:58210"/>
        <dbReference type="ChEBI" id="CHEBI:456216"/>
        <dbReference type="EC" id="2.7.1.26"/>
    </reaction>
</comment>
<dbReference type="AlphaFoldDB" id="A0A5B8UGX2"/>